<reference evidence="6 7" key="1">
    <citation type="submission" date="2016-10" db="EMBL/GenBank/DDBJ databases">
        <title>The whole genome sequencing and assembly of Bacillus simplex DSM 1321 strain.</title>
        <authorList>
            <person name="Park M.-K."/>
            <person name="Lee Y.-J."/>
            <person name="Yi H."/>
            <person name="Bahn Y.-S."/>
            <person name="Kim J.F."/>
            <person name="Lee D.-W."/>
        </authorList>
    </citation>
    <scope>NUCLEOTIDE SEQUENCE [LARGE SCALE GENOMIC DNA]</scope>
    <source>
        <strain evidence="6 7">DSM 1321</strain>
    </source>
</reference>
<dbReference type="NCBIfam" id="TIGR01182">
    <property type="entry name" value="eda"/>
    <property type="match status" value="1"/>
</dbReference>
<keyword evidence="5" id="KW-0119">Carbohydrate metabolism</keyword>
<evidence type="ECO:0000256" key="5">
    <source>
        <dbReference type="ARBA" id="ARBA00023277"/>
    </source>
</evidence>
<accession>A0A223EEV7</accession>
<dbReference type="InterPro" id="IPR013785">
    <property type="entry name" value="Aldolase_TIM"/>
</dbReference>
<organism evidence="6 7">
    <name type="scientific">Peribacillus simplex NBRC 15720 = DSM 1321</name>
    <dbReference type="NCBI Taxonomy" id="1349754"/>
    <lineage>
        <taxon>Bacteria</taxon>
        <taxon>Bacillati</taxon>
        <taxon>Bacillota</taxon>
        <taxon>Bacilli</taxon>
        <taxon>Bacillales</taxon>
        <taxon>Bacillaceae</taxon>
        <taxon>Peribacillus</taxon>
    </lineage>
</organism>
<dbReference type="CDD" id="cd00452">
    <property type="entry name" value="KDPG_aldolase"/>
    <property type="match status" value="1"/>
</dbReference>
<name>A0A223EEV7_9BACI</name>
<gene>
    <name evidence="6" type="ORF">BS1321_07305</name>
</gene>
<comment type="pathway">
    <text evidence="1">Carbohydrate acid metabolism.</text>
</comment>
<dbReference type="SUPFAM" id="SSF51569">
    <property type="entry name" value="Aldolase"/>
    <property type="match status" value="1"/>
</dbReference>
<dbReference type="OrthoDB" id="9802667at2"/>
<evidence type="ECO:0000256" key="2">
    <source>
        <dbReference type="ARBA" id="ARBA00006906"/>
    </source>
</evidence>
<evidence type="ECO:0000256" key="1">
    <source>
        <dbReference type="ARBA" id="ARBA00004761"/>
    </source>
</evidence>
<evidence type="ECO:0000313" key="6">
    <source>
        <dbReference type="EMBL" id="ASS93794.1"/>
    </source>
</evidence>
<comment type="similarity">
    <text evidence="2">Belongs to the KHG/KDPG aldolase family.</text>
</comment>
<dbReference type="GO" id="GO:0016829">
    <property type="term" value="F:lyase activity"/>
    <property type="evidence" value="ECO:0007669"/>
    <property type="project" value="UniProtKB-KW"/>
</dbReference>
<sequence length="208" mass="22332">MNTLTRIFENKIISIVRGAKPEDTLKIAKALRDGGIRLIEITLNSPNALESIELVSQELGEEMVVGAGTVLDPETARAALLAGSKFILSPTVDLETIKMTKRYGAVSIPGAYTPTEILTAYENGGDIIKVFPASVGPNYFKDIRGPLSHIPLLPTGGVTLDNIAEFQKAGVVGFGIGSSLVDAKQEVNERYLMELTQKARSFVSAIRS</sequence>
<comment type="subunit">
    <text evidence="3">Homotrimer.</text>
</comment>
<dbReference type="Gene3D" id="3.20.20.70">
    <property type="entry name" value="Aldolase class I"/>
    <property type="match status" value="1"/>
</dbReference>
<dbReference type="EMBL" id="CP017704">
    <property type="protein sequence ID" value="ASS93794.1"/>
    <property type="molecule type" value="Genomic_DNA"/>
</dbReference>
<protein>
    <submittedName>
        <fullName evidence="6">2-dehydro-3-deoxyphosphogluconate aldolase</fullName>
    </submittedName>
</protein>
<evidence type="ECO:0000313" key="7">
    <source>
        <dbReference type="Proteomes" id="UP000214618"/>
    </source>
</evidence>
<dbReference type="RefSeq" id="WP_063232405.1">
    <property type="nucleotide sequence ID" value="NZ_BCVO01000002.1"/>
</dbReference>
<evidence type="ECO:0000256" key="3">
    <source>
        <dbReference type="ARBA" id="ARBA00011233"/>
    </source>
</evidence>
<dbReference type="GeneID" id="56472538"/>
<dbReference type="Proteomes" id="UP000214618">
    <property type="component" value="Chromosome"/>
</dbReference>
<dbReference type="Pfam" id="PF01081">
    <property type="entry name" value="Aldolase"/>
    <property type="match status" value="1"/>
</dbReference>
<dbReference type="PANTHER" id="PTHR30246">
    <property type="entry name" value="2-KETO-3-DEOXY-6-PHOSPHOGLUCONATE ALDOLASE"/>
    <property type="match status" value="1"/>
</dbReference>
<proteinExistence type="inferred from homology"/>
<dbReference type="AlphaFoldDB" id="A0A223EEV7"/>
<keyword evidence="4" id="KW-0456">Lyase</keyword>
<dbReference type="InterPro" id="IPR000887">
    <property type="entry name" value="Aldlse_KDPG_KHG"/>
</dbReference>
<evidence type="ECO:0000256" key="4">
    <source>
        <dbReference type="ARBA" id="ARBA00023239"/>
    </source>
</evidence>
<dbReference type="PANTHER" id="PTHR30246:SF1">
    <property type="entry name" value="2-DEHYDRO-3-DEOXY-6-PHOSPHOGALACTONATE ALDOLASE-RELATED"/>
    <property type="match status" value="1"/>
</dbReference>